<evidence type="ECO:0000313" key="1">
    <source>
        <dbReference type="EMBL" id="MFN0256610.1"/>
    </source>
</evidence>
<accession>A0ABW9J9N4</accession>
<sequence length="204" mass="20871">MQNESALNNNDKVHWYLEGVEVAGSPFTYTTSGTADLIIPASLAPGLHNYTSRIESAAGCLGDLSDPYEIFKLPAKTLALTVNNSTYCGANSGSTSGSVITATTTAAGVPAGIEYAYTWTVTQGGNPATPGSADNSNSATSLYTMNTTVAGTYIFNATVKYVLSSGNTGTLVAADTNGCEVNAAATQTVIVTPKPTKPTIVLAP</sequence>
<dbReference type="RefSeq" id="WP_170311349.1">
    <property type="nucleotide sequence ID" value="NZ_SSHJ02000007.1"/>
</dbReference>
<gene>
    <name evidence="1" type="ORF">E6A44_013560</name>
</gene>
<proteinExistence type="predicted"/>
<evidence type="ECO:0000313" key="2">
    <source>
        <dbReference type="Proteomes" id="UP001517247"/>
    </source>
</evidence>
<comment type="caution">
    <text evidence="1">The sequence shown here is derived from an EMBL/GenBank/DDBJ whole genome shotgun (WGS) entry which is preliminary data.</text>
</comment>
<name>A0ABW9J9N4_9SPHI</name>
<dbReference type="EMBL" id="SSHJ02000007">
    <property type="protein sequence ID" value="MFN0256610.1"/>
    <property type="molecule type" value="Genomic_DNA"/>
</dbReference>
<evidence type="ECO:0008006" key="3">
    <source>
        <dbReference type="Google" id="ProtNLM"/>
    </source>
</evidence>
<protein>
    <recommendedName>
        <fullName evidence="3">SprB repeat-containing protein</fullName>
    </recommendedName>
</protein>
<reference evidence="1 2" key="1">
    <citation type="submission" date="2024-12" db="EMBL/GenBank/DDBJ databases">
        <authorList>
            <person name="Hu S."/>
        </authorList>
    </citation>
    <scope>NUCLEOTIDE SEQUENCE [LARGE SCALE GENOMIC DNA]</scope>
    <source>
        <strain evidence="1 2">THG-T11</strain>
    </source>
</reference>
<organism evidence="1 2">
    <name type="scientific">Pedobacter ureilyticus</name>
    <dbReference type="NCBI Taxonomy" id="1393051"/>
    <lineage>
        <taxon>Bacteria</taxon>
        <taxon>Pseudomonadati</taxon>
        <taxon>Bacteroidota</taxon>
        <taxon>Sphingobacteriia</taxon>
        <taxon>Sphingobacteriales</taxon>
        <taxon>Sphingobacteriaceae</taxon>
        <taxon>Pedobacter</taxon>
    </lineage>
</organism>
<dbReference type="Proteomes" id="UP001517247">
    <property type="component" value="Unassembled WGS sequence"/>
</dbReference>
<keyword evidence="2" id="KW-1185">Reference proteome</keyword>